<dbReference type="InterPro" id="IPR015422">
    <property type="entry name" value="PyrdxlP-dep_Trfase_small"/>
</dbReference>
<dbReference type="GO" id="GO:0071269">
    <property type="term" value="P:L-homocysteine biosynthetic process"/>
    <property type="evidence" value="ECO:0007669"/>
    <property type="project" value="TreeGrafter"/>
</dbReference>
<dbReference type="InterPro" id="IPR015424">
    <property type="entry name" value="PyrdxlP-dep_Trfase"/>
</dbReference>
<organism evidence="7 8">
    <name type="scientific">Paracidovorax wautersii</name>
    <dbReference type="NCBI Taxonomy" id="1177982"/>
    <lineage>
        <taxon>Bacteria</taxon>
        <taxon>Pseudomonadati</taxon>
        <taxon>Pseudomonadota</taxon>
        <taxon>Betaproteobacteria</taxon>
        <taxon>Burkholderiales</taxon>
        <taxon>Comamonadaceae</taxon>
        <taxon>Paracidovorax</taxon>
    </lineage>
</organism>
<dbReference type="GO" id="GO:0004124">
    <property type="term" value="F:cysteine synthase activity"/>
    <property type="evidence" value="ECO:0007669"/>
    <property type="project" value="TreeGrafter"/>
</dbReference>
<dbReference type="AlphaFoldDB" id="A0A7V8JPV2"/>
<dbReference type="Gene3D" id="3.90.1150.10">
    <property type="entry name" value="Aspartate Aminotransferase, domain 1"/>
    <property type="match status" value="1"/>
</dbReference>
<comment type="cofactor">
    <cofactor evidence="1 6">
        <name>pyridoxal 5'-phosphate</name>
        <dbReference type="ChEBI" id="CHEBI:597326"/>
    </cofactor>
</comment>
<evidence type="ECO:0000256" key="2">
    <source>
        <dbReference type="ARBA" id="ARBA00009077"/>
    </source>
</evidence>
<evidence type="ECO:0000256" key="5">
    <source>
        <dbReference type="PIRSR" id="PIRSR001434-2"/>
    </source>
</evidence>
<dbReference type="GO" id="GO:0005737">
    <property type="term" value="C:cytoplasm"/>
    <property type="evidence" value="ECO:0007669"/>
    <property type="project" value="TreeGrafter"/>
</dbReference>
<dbReference type="Proteomes" id="UP000461670">
    <property type="component" value="Unassembled WGS sequence"/>
</dbReference>
<reference evidence="8" key="1">
    <citation type="journal article" date="2020" name="MBio">
        <title>Horizontal gene transfer to a defensive symbiont with a reduced genome amongst a multipartite beetle microbiome.</title>
        <authorList>
            <person name="Waterworth S.C."/>
            <person name="Florez L.V."/>
            <person name="Rees E.R."/>
            <person name="Hertweck C."/>
            <person name="Kaltenpoth M."/>
            <person name="Kwan J.C."/>
        </authorList>
    </citation>
    <scope>NUCLEOTIDE SEQUENCE [LARGE SCALE GENOMIC DNA]</scope>
</reference>
<dbReference type="PIRSF" id="PIRSF001434">
    <property type="entry name" value="CGS"/>
    <property type="match status" value="1"/>
</dbReference>
<dbReference type="PANTHER" id="PTHR43797:SF2">
    <property type="entry name" value="HOMOCYSTEINE_CYSTEINE SYNTHASE"/>
    <property type="match status" value="1"/>
</dbReference>
<feature type="modified residue" description="N6-(pyridoxal phosphate)lysine" evidence="5">
    <location>
        <position position="207"/>
    </location>
</feature>
<accession>A0A7V8JPV2</accession>
<dbReference type="GO" id="GO:0019346">
    <property type="term" value="P:transsulfuration"/>
    <property type="evidence" value="ECO:0007669"/>
    <property type="project" value="InterPro"/>
</dbReference>
<gene>
    <name evidence="7" type="primary">mgl</name>
    <name evidence="7" type="ORF">GAK30_02615</name>
</gene>
<evidence type="ECO:0000256" key="6">
    <source>
        <dbReference type="RuleBase" id="RU362118"/>
    </source>
</evidence>
<dbReference type="Pfam" id="PF01053">
    <property type="entry name" value="Cys_Met_Meta_PP"/>
    <property type="match status" value="1"/>
</dbReference>
<evidence type="ECO:0000313" key="8">
    <source>
        <dbReference type="Proteomes" id="UP000461670"/>
    </source>
</evidence>
<dbReference type="PANTHER" id="PTHR43797">
    <property type="entry name" value="HOMOCYSTEINE/CYSTEINE SYNTHASE"/>
    <property type="match status" value="1"/>
</dbReference>
<comment type="similarity">
    <text evidence="2 6">Belongs to the trans-sulfuration enzymes family.</text>
</comment>
<keyword evidence="3" id="KW-0808">Transferase</keyword>
<dbReference type="EMBL" id="WNDQ01000038">
    <property type="protein sequence ID" value="KAF1020283.1"/>
    <property type="molecule type" value="Genomic_DNA"/>
</dbReference>
<proteinExistence type="inferred from homology"/>
<dbReference type="GO" id="GO:0003961">
    <property type="term" value="F:O-acetylhomoserine aminocarboxypropyltransferase activity"/>
    <property type="evidence" value="ECO:0007669"/>
    <property type="project" value="TreeGrafter"/>
</dbReference>
<keyword evidence="7" id="KW-0456">Lyase</keyword>
<evidence type="ECO:0000256" key="1">
    <source>
        <dbReference type="ARBA" id="ARBA00001933"/>
    </source>
</evidence>
<name>A0A7V8JPV2_9BURK</name>
<dbReference type="SUPFAM" id="SSF53383">
    <property type="entry name" value="PLP-dependent transferases"/>
    <property type="match status" value="1"/>
</dbReference>
<dbReference type="InterPro" id="IPR006235">
    <property type="entry name" value="OAc-hSer/O-AcSer_sulfhydrylase"/>
</dbReference>
<dbReference type="GO" id="GO:0030170">
    <property type="term" value="F:pyridoxal phosphate binding"/>
    <property type="evidence" value="ECO:0007669"/>
    <property type="project" value="InterPro"/>
</dbReference>
<protein>
    <submittedName>
        <fullName evidence="7">L-methionine gamma-lyase</fullName>
    </submittedName>
</protein>
<dbReference type="NCBIfam" id="NF004609">
    <property type="entry name" value="PRK05939.1"/>
    <property type="match status" value="1"/>
</dbReference>
<evidence type="ECO:0000256" key="3">
    <source>
        <dbReference type="ARBA" id="ARBA00022679"/>
    </source>
</evidence>
<sequence length="412" mass="44197">MTTPDFTTALLHADRQFGVEHGGIHKPIHTSTQFAFERVEDLIGVFQGTLKGAYSYSRQGTPTTAALESKLAAIDDGVGAITFATGMAAITAVFLTLLKAGDHVVSSQFVFGNTNSLLGTLEDLGMQVSKVDTSGVAAVEAALRPNTRIVFVETVANPATQIPDLEAIGRLCRERGVLFVIDNTILSPWLFRPKAVGAGLVVHSLTKSMAGHGQAMGGVVVDTGEFDWQGYPNIAPSYRKGDSRQWGLTQLRKKGLRDMGGTLSAQHAHAVSVGMETLALRMDRASATALALAQALEAHPAVARVYYPGLASHPQHETARRLFRASSWLLSFELRNADDCLPFLNRLRLPLKATGLADTRTLVIPVAPTIFWEAGAEVRARMGIADGLVRVSIGLEDEADLLADFRQALESA</sequence>
<keyword evidence="4 5" id="KW-0663">Pyridoxal phosphate</keyword>
<comment type="caution">
    <text evidence="7">The sequence shown here is derived from an EMBL/GenBank/DDBJ whole genome shotgun (WGS) entry which is preliminary data.</text>
</comment>
<dbReference type="InterPro" id="IPR015421">
    <property type="entry name" value="PyrdxlP-dep_Trfase_major"/>
</dbReference>
<dbReference type="FunFam" id="3.40.640.10:FF:000046">
    <property type="entry name" value="Cystathionine gamma-lyase"/>
    <property type="match status" value="1"/>
</dbReference>
<dbReference type="GO" id="GO:0006535">
    <property type="term" value="P:cysteine biosynthetic process from serine"/>
    <property type="evidence" value="ECO:0007669"/>
    <property type="project" value="TreeGrafter"/>
</dbReference>
<evidence type="ECO:0000313" key="7">
    <source>
        <dbReference type="EMBL" id="KAF1020283.1"/>
    </source>
</evidence>
<dbReference type="GO" id="GO:0016829">
    <property type="term" value="F:lyase activity"/>
    <property type="evidence" value="ECO:0007669"/>
    <property type="project" value="UniProtKB-KW"/>
</dbReference>
<dbReference type="Gene3D" id="3.40.640.10">
    <property type="entry name" value="Type I PLP-dependent aspartate aminotransferase-like (Major domain)"/>
    <property type="match status" value="1"/>
</dbReference>
<dbReference type="InterPro" id="IPR000277">
    <property type="entry name" value="Cys/Met-Metab_PyrdxlP-dep_enz"/>
</dbReference>
<evidence type="ECO:0000256" key="4">
    <source>
        <dbReference type="ARBA" id="ARBA00022898"/>
    </source>
</evidence>